<evidence type="ECO:0000313" key="4">
    <source>
        <dbReference type="Proteomes" id="UP000660021"/>
    </source>
</evidence>
<evidence type="ECO:0000313" key="3">
    <source>
        <dbReference type="EMBL" id="MBC5729440.1"/>
    </source>
</evidence>
<sequence length="183" mass="20436">MASIAKRKTRSAYQRIPGTAYDGSAARRLERAEVLEPRPRVRPRERAVSRPRVQVREAGRVSIFAVVGFAAVAVFAVLLLMSYVQLAQISDDVVSLKREMTTLQSDEAQLRAEYALAYDLSEIEQKLTADGSMIRPDDSQICYVDLSEPDAIEFLTEDAPVKGVEGVIRSIQEIVGEVVEYFR</sequence>
<keyword evidence="2" id="KW-0472">Membrane</keyword>
<keyword evidence="1" id="KW-0175">Coiled coil</keyword>
<accession>A0ABR7HPK0</accession>
<proteinExistence type="predicted"/>
<evidence type="ECO:0000256" key="1">
    <source>
        <dbReference type="SAM" id="Coils"/>
    </source>
</evidence>
<protein>
    <recommendedName>
        <fullName evidence="5">Cell division protein FtsL</fullName>
    </recommendedName>
</protein>
<organism evidence="3 4">
    <name type="scientific">Pseudoflavonifractor hominis</name>
    <dbReference type="NCBI Taxonomy" id="2763059"/>
    <lineage>
        <taxon>Bacteria</taxon>
        <taxon>Bacillati</taxon>
        <taxon>Bacillota</taxon>
        <taxon>Clostridia</taxon>
        <taxon>Eubacteriales</taxon>
        <taxon>Oscillospiraceae</taxon>
        <taxon>Pseudoflavonifractor</taxon>
    </lineage>
</organism>
<keyword evidence="2" id="KW-0812">Transmembrane</keyword>
<comment type="caution">
    <text evidence="3">The sequence shown here is derived from an EMBL/GenBank/DDBJ whole genome shotgun (WGS) entry which is preliminary data.</text>
</comment>
<feature type="transmembrane region" description="Helical" evidence="2">
    <location>
        <begin position="61"/>
        <end position="84"/>
    </location>
</feature>
<evidence type="ECO:0000256" key="2">
    <source>
        <dbReference type="SAM" id="Phobius"/>
    </source>
</evidence>
<dbReference type="Proteomes" id="UP000660021">
    <property type="component" value="Unassembled WGS sequence"/>
</dbReference>
<keyword evidence="2" id="KW-1133">Transmembrane helix</keyword>
<gene>
    <name evidence="3" type="ORF">H8S34_01140</name>
</gene>
<name>A0ABR7HPK0_9FIRM</name>
<keyword evidence="4" id="KW-1185">Reference proteome</keyword>
<evidence type="ECO:0008006" key="5">
    <source>
        <dbReference type="Google" id="ProtNLM"/>
    </source>
</evidence>
<reference evidence="3 4" key="1">
    <citation type="submission" date="2020-08" db="EMBL/GenBank/DDBJ databases">
        <title>Genome public.</title>
        <authorList>
            <person name="Liu C."/>
            <person name="Sun Q."/>
        </authorList>
    </citation>
    <scope>NUCLEOTIDE SEQUENCE [LARGE SCALE GENOMIC DNA]</scope>
    <source>
        <strain evidence="3 4">New-38</strain>
    </source>
</reference>
<dbReference type="EMBL" id="JACOPR010000001">
    <property type="protein sequence ID" value="MBC5729440.1"/>
    <property type="molecule type" value="Genomic_DNA"/>
</dbReference>
<dbReference type="RefSeq" id="WP_186962815.1">
    <property type="nucleotide sequence ID" value="NZ_JACOPR010000001.1"/>
</dbReference>
<feature type="coiled-coil region" evidence="1">
    <location>
        <begin position="86"/>
        <end position="113"/>
    </location>
</feature>